<evidence type="ECO:0000256" key="1">
    <source>
        <dbReference type="SAM" id="SignalP"/>
    </source>
</evidence>
<sequence length="95" mass="10178" precursor="true">MKRILVPLLLALCLPVAAQADCYVEYKAKQDGPLRLHYGIARLPGGDCPPGAEAADLLRPRLAGGGWTLLNVVGLSTETPGDKKKANAGDFFLRY</sequence>
<feature type="chain" id="PRO_5010558290" evidence="1">
    <location>
        <begin position="21"/>
        <end position="95"/>
    </location>
</feature>
<dbReference type="Proteomes" id="UP000186559">
    <property type="component" value="Chromosome"/>
</dbReference>
<keyword evidence="1" id="KW-0732">Signal</keyword>
<dbReference type="AlphaFoldDB" id="A0A1U7D4W4"/>
<keyword evidence="3" id="KW-1185">Reference proteome</keyword>
<dbReference type="RefSeq" id="WP_017469553.1">
    <property type="nucleotide sequence ID" value="NZ_BMEW01000005.1"/>
</dbReference>
<protein>
    <submittedName>
        <fullName evidence="2">Uncharacterized protein</fullName>
    </submittedName>
</protein>
<dbReference type="STRING" id="1229727.Ga0080559_TMP2314"/>
<evidence type="ECO:0000313" key="3">
    <source>
        <dbReference type="Proteomes" id="UP000186559"/>
    </source>
</evidence>
<dbReference type="KEGG" id="tpro:Ga0080559_TMP2314"/>
<dbReference type="OrthoDB" id="7745874at2"/>
<gene>
    <name evidence="2" type="ORF">Ga0080559_TMP2314</name>
</gene>
<name>A0A1U7D4W4_9RHOB</name>
<proteinExistence type="predicted"/>
<feature type="signal peptide" evidence="1">
    <location>
        <begin position="1"/>
        <end position="20"/>
    </location>
</feature>
<accession>A0A1U7D4W4</accession>
<evidence type="ECO:0000313" key="2">
    <source>
        <dbReference type="EMBL" id="APX23110.1"/>
    </source>
</evidence>
<dbReference type="EMBL" id="CP014796">
    <property type="protein sequence ID" value="APX23110.1"/>
    <property type="molecule type" value="Genomic_DNA"/>
</dbReference>
<reference evidence="2 3" key="1">
    <citation type="submission" date="2016-03" db="EMBL/GenBank/DDBJ databases">
        <title>Deep-sea bacteria in the southern Pacific.</title>
        <authorList>
            <person name="Tang K."/>
        </authorList>
    </citation>
    <scope>NUCLEOTIDE SEQUENCE [LARGE SCALE GENOMIC DNA]</scope>
    <source>
        <strain evidence="2 3">JLT2016</strain>
    </source>
</reference>
<organism evidence="2 3">
    <name type="scientific">Salipiger profundus</name>
    <dbReference type="NCBI Taxonomy" id="1229727"/>
    <lineage>
        <taxon>Bacteria</taxon>
        <taxon>Pseudomonadati</taxon>
        <taxon>Pseudomonadota</taxon>
        <taxon>Alphaproteobacteria</taxon>
        <taxon>Rhodobacterales</taxon>
        <taxon>Roseobacteraceae</taxon>
        <taxon>Salipiger</taxon>
    </lineage>
</organism>